<keyword evidence="10" id="KW-1185">Reference proteome</keyword>
<dbReference type="GeneID" id="41976540"/>
<dbReference type="STRING" id="1093900.A0A507ATD9"/>
<evidence type="ECO:0000256" key="6">
    <source>
        <dbReference type="ARBA" id="ARBA00023027"/>
    </source>
</evidence>
<evidence type="ECO:0000313" key="9">
    <source>
        <dbReference type="EMBL" id="TPX09754.1"/>
    </source>
</evidence>
<reference evidence="9 10" key="1">
    <citation type="submission" date="2019-06" db="EMBL/GenBank/DDBJ databases">
        <title>Draft genome sequence of the filamentous fungus Phialemoniopsis curvata isolated from diesel fuel.</title>
        <authorList>
            <person name="Varaljay V.A."/>
            <person name="Lyon W.J."/>
            <person name="Crouch A.L."/>
            <person name="Drake C.E."/>
            <person name="Hollomon J.M."/>
            <person name="Nadeau L.J."/>
            <person name="Nunn H.S."/>
            <person name="Stevenson B.S."/>
            <person name="Bojanowski C.L."/>
            <person name="Crookes-Goodson W.J."/>
        </authorList>
    </citation>
    <scope>NUCLEOTIDE SEQUENCE [LARGE SCALE GENOMIC DNA]</scope>
    <source>
        <strain evidence="9 10">D216</strain>
    </source>
</reference>
<dbReference type="GO" id="GO:0008270">
    <property type="term" value="F:zinc ion binding"/>
    <property type="evidence" value="ECO:0007669"/>
    <property type="project" value="InterPro"/>
</dbReference>
<dbReference type="PROSITE" id="PS00059">
    <property type="entry name" value="ADH_ZINC"/>
    <property type="match status" value="1"/>
</dbReference>
<name>A0A507ATD9_9PEZI</name>
<dbReference type="InterPro" id="IPR036291">
    <property type="entry name" value="NAD(P)-bd_dom_sf"/>
</dbReference>
<keyword evidence="4 7" id="KW-0862">Zinc</keyword>
<evidence type="ECO:0000256" key="1">
    <source>
        <dbReference type="ARBA" id="ARBA00001947"/>
    </source>
</evidence>
<keyword evidence="6" id="KW-0520">NAD</keyword>
<keyword evidence="5" id="KW-0560">Oxidoreductase</keyword>
<dbReference type="InterPro" id="IPR011032">
    <property type="entry name" value="GroES-like_sf"/>
</dbReference>
<dbReference type="Pfam" id="PF00107">
    <property type="entry name" value="ADH_zinc_N"/>
    <property type="match status" value="1"/>
</dbReference>
<evidence type="ECO:0000256" key="2">
    <source>
        <dbReference type="ARBA" id="ARBA00008072"/>
    </source>
</evidence>
<evidence type="ECO:0000313" key="10">
    <source>
        <dbReference type="Proteomes" id="UP000319257"/>
    </source>
</evidence>
<comment type="caution">
    <text evidence="9">The sequence shown here is derived from an EMBL/GenBank/DDBJ whole genome shotgun (WGS) entry which is preliminary data.</text>
</comment>
<dbReference type="InterPro" id="IPR002328">
    <property type="entry name" value="ADH_Zn_CS"/>
</dbReference>
<accession>A0A507ATD9</accession>
<dbReference type="InterPro" id="IPR020843">
    <property type="entry name" value="ER"/>
</dbReference>
<dbReference type="SMART" id="SM00829">
    <property type="entry name" value="PKS_ER"/>
    <property type="match status" value="1"/>
</dbReference>
<comment type="similarity">
    <text evidence="2 7">Belongs to the zinc-containing alcohol dehydrogenase family.</text>
</comment>
<dbReference type="Gene3D" id="3.40.50.720">
    <property type="entry name" value="NAD(P)-binding Rossmann-like Domain"/>
    <property type="match status" value="1"/>
</dbReference>
<gene>
    <name evidence="9" type="ORF">E0L32_009093</name>
</gene>
<dbReference type="SUPFAM" id="SSF50129">
    <property type="entry name" value="GroES-like"/>
    <property type="match status" value="1"/>
</dbReference>
<feature type="domain" description="Enoyl reductase (ER)" evidence="8">
    <location>
        <begin position="20"/>
        <end position="349"/>
    </location>
</feature>
<dbReference type="Proteomes" id="UP000319257">
    <property type="component" value="Unassembled WGS sequence"/>
</dbReference>
<proteinExistence type="inferred from homology"/>
<evidence type="ECO:0000256" key="5">
    <source>
        <dbReference type="ARBA" id="ARBA00023002"/>
    </source>
</evidence>
<dbReference type="SUPFAM" id="SSF51735">
    <property type="entry name" value="NAD(P)-binding Rossmann-fold domains"/>
    <property type="match status" value="1"/>
</dbReference>
<evidence type="ECO:0000256" key="4">
    <source>
        <dbReference type="ARBA" id="ARBA00022833"/>
    </source>
</evidence>
<dbReference type="OrthoDB" id="1879366at2759"/>
<dbReference type="PANTHER" id="PTHR42940">
    <property type="entry name" value="ALCOHOL DEHYDROGENASE 1-RELATED"/>
    <property type="match status" value="1"/>
</dbReference>
<evidence type="ECO:0000256" key="3">
    <source>
        <dbReference type="ARBA" id="ARBA00022723"/>
    </source>
</evidence>
<comment type="cofactor">
    <cofactor evidence="1 7">
        <name>Zn(2+)</name>
        <dbReference type="ChEBI" id="CHEBI:29105"/>
    </cofactor>
</comment>
<dbReference type="GO" id="GO:0005737">
    <property type="term" value="C:cytoplasm"/>
    <property type="evidence" value="ECO:0007669"/>
    <property type="project" value="TreeGrafter"/>
</dbReference>
<protein>
    <recommendedName>
        <fullName evidence="8">Enoyl reductase (ER) domain-containing protein</fullName>
    </recommendedName>
</protein>
<dbReference type="AlphaFoldDB" id="A0A507ATD9"/>
<dbReference type="GO" id="GO:0004022">
    <property type="term" value="F:alcohol dehydrogenase (NAD+) activity"/>
    <property type="evidence" value="ECO:0007669"/>
    <property type="project" value="TreeGrafter"/>
</dbReference>
<dbReference type="Pfam" id="PF08240">
    <property type="entry name" value="ADH_N"/>
    <property type="match status" value="1"/>
</dbReference>
<dbReference type="InterPro" id="IPR013149">
    <property type="entry name" value="ADH-like_C"/>
</dbReference>
<keyword evidence="3 7" id="KW-0479">Metal-binding</keyword>
<dbReference type="CDD" id="cd08297">
    <property type="entry name" value="CAD3"/>
    <property type="match status" value="1"/>
</dbReference>
<evidence type="ECO:0000256" key="7">
    <source>
        <dbReference type="RuleBase" id="RU361277"/>
    </source>
</evidence>
<evidence type="ECO:0000259" key="8">
    <source>
        <dbReference type="SMART" id="SM00829"/>
    </source>
</evidence>
<dbReference type="InterPro" id="IPR013154">
    <property type="entry name" value="ADH-like_N"/>
</dbReference>
<dbReference type="InParanoid" id="A0A507ATD9"/>
<dbReference type="EMBL" id="SKBQ01000063">
    <property type="protein sequence ID" value="TPX09754.1"/>
    <property type="molecule type" value="Genomic_DNA"/>
</dbReference>
<dbReference type="RefSeq" id="XP_030991465.1">
    <property type="nucleotide sequence ID" value="XM_031144020.1"/>
</dbReference>
<dbReference type="FunFam" id="3.40.50.720:FF:000039">
    <property type="entry name" value="Alcohol dehydrogenase AdhP"/>
    <property type="match status" value="1"/>
</dbReference>
<dbReference type="Gene3D" id="3.90.180.10">
    <property type="entry name" value="Medium-chain alcohol dehydrogenases, catalytic domain"/>
    <property type="match status" value="1"/>
</dbReference>
<dbReference type="PANTHER" id="PTHR42940:SF2">
    <property type="entry name" value="DEHYDROGENASE FAMILY OXIDOREDUCTASE, PUTATIVE (JCVI)-RELATED"/>
    <property type="match status" value="1"/>
</dbReference>
<sequence length="353" mass="36985">MQESSPATQLQQAALLQNPGPSAQLTVQDHPVAYPGPGEVLVKLTHSGICGSELRALHGWGKYDEIIGHEGVGSIVKLGDGVPTGMLGKRVGVKWLYRSCGECATCQRGFVHICPQQMNTGRSCPGTLQQFVVADSRHLTEIPDTLTGEIAAPLLCAGLTMMGAIGQLPEDVVAGDWLVIIGSGGGLGHIGVQIAAKAKGFKVIAVDTGASKRSISLDSGATAFVDYATQDVAAEVKNLTGEGAAAVIVVSDSEQGFRLSAHIARPLGTILLVGLPPESLDLPISVMMSIRKGLTIKGVLVGSEEQMREVLQYAVDGIVKPSVEVLKLAQVGLAIDRLRKWDIPGRIVIALPE</sequence>
<organism evidence="9 10">
    <name type="scientific">Thyridium curvatum</name>
    <dbReference type="NCBI Taxonomy" id="1093900"/>
    <lineage>
        <taxon>Eukaryota</taxon>
        <taxon>Fungi</taxon>
        <taxon>Dikarya</taxon>
        <taxon>Ascomycota</taxon>
        <taxon>Pezizomycotina</taxon>
        <taxon>Sordariomycetes</taxon>
        <taxon>Sordariomycetidae</taxon>
        <taxon>Thyridiales</taxon>
        <taxon>Thyridiaceae</taxon>
        <taxon>Thyridium</taxon>
    </lineage>
</organism>